<reference evidence="2" key="1">
    <citation type="submission" date="2025-02" db="EMBL/GenBank/DDBJ databases">
        <authorList>
            <consortium name="NCBI Genome Project"/>
        </authorList>
    </citation>
    <scope>NUCLEOTIDE SEQUENCE</scope>
</reference>
<accession>A0AAJ8BXC4</accession>
<feature type="compositionally biased region" description="Polar residues" evidence="1">
    <location>
        <begin position="120"/>
        <end position="133"/>
    </location>
</feature>
<sequence length="158" mass="17662">MLPFNKQHLNTSKFKANRLLVSDPQSKIQIASPISPLEVSQSAMQLWVFPVGIIPRSSEPCLLGAMGDPLAKSKFFENVDNKRFDNAFRKITTQRDRQPGPPAKDALGAVDPGYQFLQVFTMNLPQEQEQPETNDSRDAGATTTDEIHGKDDRPIREP</sequence>
<dbReference type="KEGG" id="ang:An08g06870"/>
<feature type="compositionally biased region" description="Basic and acidic residues" evidence="1">
    <location>
        <begin position="145"/>
        <end position="158"/>
    </location>
</feature>
<dbReference type="GeneID" id="84591722"/>
<name>A0AAJ8BXC4_ASPNG</name>
<protein>
    <submittedName>
        <fullName evidence="2">Uncharacterized protein</fullName>
    </submittedName>
</protein>
<reference evidence="2" key="2">
    <citation type="submission" date="2025-08" db="UniProtKB">
        <authorList>
            <consortium name="RefSeq"/>
        </authorList>
    </citation>
    <scope>IDENTIFICATION</scope>
</reference>
<proteinExistence type="predicted"/>
<feature type="region of interest" description="Disordered" evidence="1">
    <location>
        <begin position="120"/>
        <end position="158"/>
    </location>
</feature>
<evidence type="ECO:0000256" key="1">
    <source>
        <dbReference type="SAM" id="MobiDB-lite"/>
    </source>
</evidence>
<evidence type="ECO:0000313" key="2">
    <source>
        <dbReference type="RefSeq" id="XP_059604126.1"/>
    </source>
</evidence>
<organism evidence="2">
    <name type="scientific">Aspergillus niger</name>
    <dbReference type="NCBI Taxonomy" id="5061"/>
    <lineage>
        <taxon>Eukaryota</taxon>
        <taxon>Fungi</taxon>
        <taxon>Dikarya</taxon>
        <taxon>Ascomycota</taxon>
        <taxon>Pezizomycotina</taxon>
        <taxon>Eurotiomycetes</taxon>
        <taxon>Eurotiomycetidae</taxon>
        <taxon>Eurotiales</taxon>
        <taxon>Aspergillaceae</taxon>
        <taxon>Aspergillus</taxon>
        <taxon>Aspergillus subgen. Circumdati</taxon>
    </lineage>
</organism>
<dbReference type="VEuPathDB" id="FungiDB:An08g06870"/>
<gene>
    <name evidence="2" type="ORF">An08g06870</name>
</gene>
<dbReference type="AlphaFoldDB" id="A0AAJ8BXC4"/>
<dbReference type="RefSeq" id="XP_059604126.1">
    <property type="nucleotide sequence ID" value="XM_059749156.1"/>
</dbReference>